<accession>C4GF15</accession>
<dbReference type="AlphaFoldDB" id="C4GF15"/>
<dbReference type="EMBL" id="ACJW02000002">
    <property type="protein sequence ID" value="EEP68820.1"/>
    <property type="molecule type" value="Genomic_DNA"/>
</dbReference>
<name>C4GF15_9NEIS</name>
<evidence type="ECO:0000313" key="2">
    <source>
        <dbReference type="Proteomes" id="UP000003009"/>
    </source>
</evidence>
<dbReference type="Proteomes" id="UP000003009">
    <property type="component" value="Unassembled WGS sequence"/>
</dbReference>
<dbReference type="RefSeq" id="WP_003794353.1">
    <property type="nucleotide sequence ID" value="NZ_GG665871.1"/>
</dbReference>
<dbReference type="HOGENOM" id="CLU_3118769_0_0_4"/>
<evidence type="ECO:0000313" key="1">
    <source>
        <dbReference type="EMBL" id="EEP68820.1"/>
    </source>
</evidence>
<proteinExistence type="predicted"/>
<comment type="caution">
    <text evidence="1">The sequence shown here is derived from an EMBL/GenBank/DDBJ whole genome shotgun (WGS) entry which is preliminary data.</text>
</comment>
<dbReference type="STRING" id="629741.GCWU000324_00724"/>
<dbReference type="GeneID" id="84906941"/>
<sequence length="50" mass="6111">MQPNEFDNLFKLVRAKHVKTDVHWTKTWQPATLIDYDKYGWHGYQYQSKP</sequence>
<reference evidence="1" key="1">
    <citation type="submission" date="2009-04" db="EMBL/GenBank/DDBJ databases">
        <authorList>
            <person name="Weinstock G."/>
            <person name="Sodergren E."/>
            <person name="Clifton S."/>
            <person name="Fulton L."/>
            <person name="Fulton B."/>
            <person name="Courtney L."/>
            <person name="Fronick C."/>
            <person name="Harrison M."/>
            <person name="Strong C."/>
            <person name="Farmer C."/>
            <person name="Delahaunty K."/>
            <person name="Markovic C."/>
            <person name="Hall O."/>
            <person name="Minx P."/>
            <person name="Tomlinson C."/>
            <person name="Mitreva M."/>
            <person name="Nelson J."/>
            <person name="Hou S."/>
            <person name="Wollam A."/>
            <person name="Pepin K.H."/>
            <person name="Johnson M."/>
            <person name="Bhonagiri V."/>
            <person name="Nash W.E."/>
            <person name="Warren W."/>
            <person name="Chinwalla A."/>
            <person name="Mardis E.R."/>
            <person name="Wilson R.K."/>
        </authorList>
    </citation>
    <scope>NUCLEOTIDE SEQUENCE [LARGE SCALE GENOMIC DNA]</scope>
    <source>
        <strain evidence="1">ATCC 51147</strain>
    </source>
</reference>
<protein>
    <submittedName>
        <fullName evidence="1">Uncharacterized protein</fullName>
    </submittedName>
</protein>
<gene>
    <name evidence="1" type="ORF">GCWU000324_00724</name>
</gene>
<keyword evidence="2" id="KW-1185">Reference proteome</keyword>
<organism evidence="1 2">
    <name type="scientific">Kingella oralis ATCC 51147</name>
    <dbReference type="NCBI Taxonomy" id="629741"/>
    <lineage>
        <taxon>Bacteria</taxon>
        <taxon>Pseudomonadati</taxon>
        <taxon>Pseudomonadota</taxon>
        <taxon>Betaproteobacteria</taxon>
        <taxon>Neisseriales</taxon>
        <taxon>Neisseriaceae</taxon>
        <taxon>Kingella</taxon>
    </lineage>
</organism>